<comment type="caution">
    <text evidence="1">The sequence shown here is derived from an EMBL/GenBank/DDBJ whole genome shotgun (WGS) entry which is preliminary data.</text>
</comment>
<name>A0AAP0EHI2_9MAGN</name>
<proteinExistence type="predicted"/>
<evidence type="ECO:0000313" key="2">
    <source>
        <dbReference type="Proteomes" id="UP001417504"/>
    </source>
</evidence>
<accession>A0AAP0EHI2</accession>
<dbReference type="Proteomes" id="UP001417504">
    <property type="component" value="Unassembled WGS sequence"/>
</dbReference>
<sequence length="212" mass="23498">MEQIGERIGTVVESDLGYVNEGIAQKKFMRIKVEIPLLRPLMRELCLELDDDNHEEVVCSAKATDRKVEIRRATEVAAALIYGHPDDPRTGGGELVCRVGDAGFEDPYGLVITNDDRTTQYDASHSPVRALPQPTAFAVPHSSRGGCSYSPRSLPSHYTMRSLSTANQIFVNAQDAMETDPVTSQKKKLKIQHESLTKQVVVADLNRHRLSP</sequence>
<protein>
    <submittedName>
        <fullName evidence="1">Uncharacterized protein</fullName>
    </submittedName>
</protein>
<dbReference type="AlphaFoldDB" id="A0AAP0EHI2"/>
<gene>
    <name evidence="1" type="ORF">Sjap_023780</name>
</gene>
<evidence type="ECO:0000313" key="1">
    <source>
        <dbReference type="EMBL" id="KAK9090603.1"/>
    </source>
</evidence>
<keyword evidence="2" id="KW-1185">Reference proteome</keyword>
<dbReference type="EMBL" id="JBBNAE010000010">
    <property type="protein sequence ID" value="KAK9090603.1"/>
    <property type="molecule type" value="Genomic_DNA"/>
</dbReference>
<organism evidence="1 2">
    <name type="scientific">Stephania japonica</name>
    <dbReference type="NCBI Taxonomy" id="461633"/>
    <lineage>
        <taxon>Eukaryota</taxon>
        <taxon>Viridiplantae</taxon>
        <taxon>Streptophyta</taxon>
        <taxon>Embryophyta</taxon>
        <taxon>Tracheophyta</taxon>
        <taxon>Spermatophyta</taxon>
        <taxon>Magnoliopsida</taxon>
        <taxon>Ranunculales</taxon>
        <taxon>Menispermaceae</taxon>
        <taxon>Menispermoideae</taxon>
        <taxon>Cissampelideae</taxon>
        <taxon>Stephania</taxon>
    </lineage>
</organism>
<reference evidence="1 2" key="1">
    <citation type="submission" date="2024-01" db="EMBL/GenBank/DDBJ databases">
        <title>Genome assemblies of Stephania.</title>
        <authorList>
            <person name="Yang L."/>
        </authorList>
    </citation>
    <scope>NUCLEOTIDE SEQUENCE [LARGE SCALE GENOMIC DNA]</scope>
    <source>
        <strain evidence="1">QJT</strain>
        <tissue evidence="1">Leaf</tissue>
    </source>
</reference>